<sequence length="72" mass="8384">MKKMGISEKRRIGGGEDEHSKHLKFSETPENESVKEDESETKRHLLEASPKRLPRPINDERSTRRNDGTRLK</sequence>
<dbReference type="Proteomes" id="UP001341840">
    <property type="component" value="Unassembled WGS sequence"/>
</dbReference>
<feature type="compositionally biased region" description="Basic and acidic residues" evidence="1">
    <location>
        <begin position="1"/>
        <end position="50"/>
    </location>
</feature>
<accession>A0ABU6ZB08</accession>
<evidence type="ECO:0000313" key="2">
    <source>
        <dbReference type="EMBL" id="MED6219732.1"/>
    </source>
</evidence>
<keyword evidence="3" id="KW-1185">Reference proteome</keyword>
<proteinExistence type="predicted"/>
<organism evidence="2 3">
    <name type="scientific">Stylosanthes scabra</name>
    <dbReference type="NCBI Taxonomy" id="79078"/>
    <lineage>
        <taxon>Eukaryota</taxon>
        <taxon>Viridiplantae</taxon>
        <taxon>Streptophyta</taxon>
        <taxon>Embryophyta</taxon>
        <taxon>Tracheophyta</taxon>
        <taxon>Spermatophyta</taxon>
        <taxon>Magnoliopsida</taxon>
        <taxon>eudicotyledons</taxon>
        <taxon>Gunneridae</taxon>
        <taxon>Pentapetalae</taxon>
        <taxon>rosids</taxon>
        <taxon>fabids</taxon>
        <taxon>Fabales</taxon>
        <taxon>Fabaceae</taxon>
        <taxon>Papilionoideae</taxon>
        <taxon>50 kb inversion clade</taxon>
        <taxon>dalbergioids sensu lato</taxon>
        <taxon>Dalbergieae</taxon>
        <taxon>Pterocarpus clade</taxon>
        <taxon>Stylosanthes</taxon>
    </lineage>
</organism>
<dbReference type="EMBL" id="JASCZI010272059">
    <property type="protein sequence ID" value="MED6219732.1"/>
    <property type="molecule type" value="Genomic_DNA"/>
</dbReference>
<feature type="compositionally biased region" description="Basic and acidic residues" evidence="1">
    <location>
        <begin position="57"/>
        <end position="72"/>
    </location>
</feature>
<name>A0ABU6ZB08_9FABA</name>
<evidence type="ECO:0000256" key="1">
    <source>
        <dbReference type="SAM" id="MobiDB-lite"/>
    </source>
</evidence>
<feature type="region of interest" description="Disordered" evidence="1">
    <location>
        <begin position="1"/>
        <end position="72"/>
    </location>
</feature>
<protein>
    <submittedName>
        <fullName evidence="2">Uncharacterized protein</fullName>
    </submittedName>
</protein>
<comment type="caution">
    <text evidence="2">The sequence shown here is derived from an EMBL/GenBank/DDBJ whole genome shotgun (WGS) entry which is preliminary data.</text>
</comment>
<reference evidence="2 3" key="1">
    <citation type="journal article" date="2023" name="Plants (Basel)">
        <title>Bridging the Gap: Combining Genomics and Transcriptomics Approaches to Understand Stylosanthes scabra, an Orphan Legume from the Brazilian Caatinga.</title>
        <authorList>
            <person name="Ferreira-Neto J.R.C."/>
            <person name="da Silva M.D."/>
            <person name="Binneck E."/>
            <person name="de Melo N.F."/>
            <person name="da Silva R.H."/>
            <person name="de Melo A.L.T.M."/>
            <person name="Pandolfi V."/>
            <person name="Bustamante F.O."/>
            <person name="Brasileiro-Vidal A.C."/>
            <person name="Benko-Iseppon A.M."/>
        </authorList>
    </citation>
    <scope>NUCLEOTIDE SEQUENCE [LARGE SCALE GENOMIC DNA]</scope>
    <source>
        <tissue evidence="2">Leaves</tissue>
    </source>
</reference>
<gene>
    <name evidence="2" type="ORF">PIB30_038469</name>
</gene>
<evidence type="ECO:0000313" key="3">
    <source>
        <dbReference type="Proteomes" id="UP001341840"/>
    </source>
</evidence>